<dbReference type="GO" id="GO:0016705">
    <property type="term" value="F:oxidoreductase activity, acting on paired donors, with incorporation or reduction of molecular oxygen"/>
    <property type="evidence" value="ECO:0007669"/>
    <property type="project" value="InterPro"/>
</dbReference>
<feature type="domain" description="Luciferase-like" evidence="2">
    <location>
        <begin position="19"/>
        <end position="261"/>
    </location>
</feature>
<dbReference type="Proteomes" id="UP000305282">
    <property type="component" value="Unassembled WGS sequence"/>
</dbReference>
<accession>A0A4V3Z821</accession>
<dbReference type="InterPro" id="IPR050564">
    <property type="entry name" value="F420-G6PD/mer"/>
</dbReference>
<dbReference type="PANTHER" id="PTHR43244">
    <property type="match status" value="1"/>
</dbReference>
<dbReference type="SUPFAM" id="SSF51679">
    <property type="entry name" value="Bacterial luciferase-like"/>
    <property type="match status" value="1"/>
</dbReference>
<dbReference type="RefSeq" id="WP_136446714.1">
    <property type="nucleotide sequence ID" value="NZ_SSXH01000026.1"/>
</dbReference>
<proteinExistence type="predicted"/>
<dbReference type="InterPro" id="IPR036661">
    <property type="entry name" value="Luciferase-like_sf"/>
</dbReference>
<dbReference type="InterPro" id="IPR019922">
    <property type="entry name" value="Lucif-like_OxRdatse_MSMEG_4141"/>
</dbReference>
<dbReference type="EMBL" id="SSXH01000026">
    <property type="protein sequence ID" value="THJ75969.1"/>
    <property type="molecule type" value="Genomic_DNA"/>
</dbReference>
<sequence>MVLEVGRIGLWAAQRQWPTDVRSRAEVAAEVAAMGIPTVWIGSASGDLELPAAILDGTEGLVVGTSILNIWTEKADIVADHYAMLAKAHPDRLLLGFGVGHRDPVEKVTGRRWERPVEVLLDYLDTLDELGVPRSDQALAALGPRMLEIASRRTLGALPYLVTPEHTRRARQIMGPDALLAPEQMVVLDTDPGSARAVARQSLTRYLRLPNYADNLRRLGFTAADLAGSGSDRLVDAVVAWGDLDTVLGRIAEHQQAGADHVAVQVLTSAPTQLPLAQWGRLAGAIHSPASP</sequence>
<name>A0A4V3Z821_9ACTN</name>
<dbReference type="AlphaFoldDB" id="A0A4V3Z821"/>
<evidence type="ECO:0000256" key="1">
    <source>
        <dbReference type="ARBA" id="ARBA00023002"/>
    </source>
</evidence>
<protein>
    <submittedName>
        <fullName evidence="3">LLM class F420-dependent oxidoreductase</fullName>
    </submittedName>
</protein>
<dbReference type="OrthoDB" id="4760590at2"/>
<dbReference type="PANTHER" id="PTHR43244:SF1">
    <property type="entry name" value="5,10-METHYLENETETRAHYDROMETHANOPTERIN REDUCTASE"/>
    <property type="match status" value="1"/>
</dbReference>
<keyword evidence="4" id="KW-1185">Reference proteome</keyword>
<dbReference type="Pfam" id="PF00296">
    <property type="entry name" value="Bac_luciferase"/>
    <property type="match status" value="1"/>
</dbReference>
<dbReference type="Gene3D" id="3.20.20.30">
    <property type="entry name" value="Luciferase-like domain"/>
    <property type="match status" value="2"/>
</dbReference>
<gene>
    <name evidence="3" type="ORF">E7Y31_02430</name>
</gene>
<dbReference type="NCBIfam" id="TIGR03620">
    <property type="entry name" value="F420_MSMEG_4141"/>
    <property type="match status" value="1"/>
</dbReference>
<evidence type="ECO:0000313" key="3">
    <source>
        <dbReference type="EMBL" id="THJ75969.1"/>
    </source>
</evidence>
<organism evidence="3 4">
    <name type="scientific">Candidatus Frankia alpina</name>
    <dbReference type="NCBI Taxonomy" id="2699483"/>
    <lineage>
        <taxon>Bacteria</taxon>
        <taxon>Bacillati</taxon>
        <taxon>Actinomycetota</taxon>
        <taxon>Actinomycetes</taxon>
        <taxon>Frankiales</taxon>
        <taxon>Frankiaceae</taxon>
        <taxon>Frankia</taxon>
    </lineage>
</organism>
<evidence type="ECO:0000259" key="2">
    <source>
        <dbReference type="Pfam" id="PF00296"/>
    </source>
</evidence>
<keyword evidence="1" id="KW-0560">Oxidoreductase</keyword>
<reference evidence="3 4" key="1">
    <citation type="submission" date="2019-04" db="EMBL/GenBank/DDBJ databases">
        <title>Draft genome sequences for three unisolated Alnus-infective Frankia Sp+ strains, AgTrS, AiOr and AvVan, the first sequenced Frankia strains able to sporulate in-planta.</title>
        <authorList>
            <person name="Bethencourt L."/>
            <person name="Vautrin F."/>
            <person name="Taib N."/>
            <person name="Dubost A."/>
            <person name="Castro-Garcia L."/>
            <person name="Imbaud O."/>
            <person name="Abrouk D."/>
            <person name="Fournier P."/>
            <person name="Briolay J."/>
            <person name="Nguyen A."/>
            <person name="Normand P."/>
            <person name="Fernandez M.P."/>
            <person name="Brochier-Armanet C."/>
            <person name="Herrera-Belaroussi A."/>
        </authorList>
    </citation>
    <scope>NUCLEOTIDE SEQUENCE [LARGE SCALE GENOMIC DNA]</scope>
    <source>
        <strain evidence="3 4">AvVan</strain>
    </source>
</reference>
<comment type="caution">
    <text evidence="3">The sequence shown here is derived from an EMBL/GenBank/DDBJ whole genome shotgun (WGS) entry which is preliminary data.</text>
</comment>
<dbReference type="InterPro" id="IPR011251">
    <property type="entry name" value="Luciferase-like_dom"/>
</dbReference>
<evidence type="ECO:0000313" key="4">
    <source>
        <dbReference type="Proteomes" id="UP000305282"/>
    </source>
</evidence>